<keyword evidence="8" id="KW-1185">Reference proteome</keyword>
<dbReference type="Proteomes" id="UP001326715">
    <property type="component" value="Chromosome"/>
</dbReference>
<evidence type="ECO:0000256" key="1">
    <source>
        <dbReference type="ARBA" id="ARBA00001954"/>
    </source>
</evidence>
<evidence type="ECO:0000313" key="7">
    <source>
        <dbReference type="Proteomes" id="UP000183788"/>
    </source>
</evidence>
<dbReference type="PANTHER" id="PTHR13096:SF8">
    <property type="entry name" value="RIBOSOMAL OXYGENASE 1"/>
    <property type="match status" value="1"/>
</dbReference>
<dbReference type="AlphaFoldDB" id="A0A1K1LR34"/>
<evidence type="ECO:0000313" key="8">
    <source>
        <dbReference type="Proteomes" id="UP001326715"/>
    </source>
</evidence>
<dbReference type="EMBL" id="CP140154">
    <property type="protein sequence ID" value="WQG89467.1"/>
    <property type="molecule type" value="Genomic_DNA"/>
</dbReference>
<dbReference type="Proteomes" id="UP000183788">
    <property type="component" value="Unassembled WGS sequence"/>
</dbReference>
<accession>A0A1K1LR34</accession>
<name>A0A1K1LR34_9BACT</name>
<sequence length="307" mass="35032">MLFDFQQLIAPFNEQEFIRNYFEKSPLVIRRGDPHYYTNLLSLAGVDNIIKSGIGGGLQLTMSHAAKKMLPADYMTGWNTDYVYGQTGIDPQKVFKHLQEDRASIIIHNAIQYHQPLQDLVTSVDEVFNCSSGVNLFITPSHAQCFQVHYDEHDLFIIQVSGSKHWKIFESGVYLPLEPQNKRSVDFSGLELLYDITLEQGDLLYMPRGFVHEVTTTDLLSCHITLGMQNTSLIKRFADYVTQAAMQDDPLFRKAYIHGSKRSELAQLKARLKEMLSSAVYPKILHHQGMPKEKKNLLSIPSLSEIH</sequence>
<dbReference type="PANTHER" id="PTHR13096">
    <property type="entry name" value="MINA53 MYC INDUCED NUCLEAR ANTIGEN"/>
    <property type="match status" value="1"/>
</dbReference>
<proteinExistence type="predicted"/>
<reference evidence="5 7" key="1">
    <citation type="submission" date="2016-11" db="EMBL/GenBank/DDBJ databases">
        <authorList>
            <person name="Jaros S."/>
            <person name="Januszkiewicz K."/>
            <person name="Wedrychowicz H."/>
        </authorList>
    </citation>
    <scope>NUCLEOTIDE SEQUENCE [LARGE SCALE GENOMIC DNA]</scope>
    <source>
        <strain evidence="5 7">DSM 784</strain>
    </source>
</reference>
<keyword evidence="2" id="KW-0479">Metal-binding</keyword>
<evidence type="ECO:0000256" key="3">
    <source>
        <dbReference type="ARBA" id="ARBA00023004"/>
    </source>
</evidence>
<feature type="domain" description="JmjC" evidence="4">
    <location>
        <begin position="113"/>
        <end position="245"/>
    </location>
</feature>
<evidence type="ECO:0000313" key="5">
    <source>
        <dbReference type="EMBL" id="SFW13377.1"/>
    </source>
</evidence>
<dbReference type="GO" id="GO:0046872">
    <property type="term" value="F:metal ion binding"/>
    <property type="evidence" value="ECO:0007669"/>
    <property type="project" value="UniProtKB-KW"/>
</dbReference>
<dbReference type="InterPro" id="IPR039994">
    <property type="entry name" value="NO66-like"/>
</dbReference>
<dbReference type="InterPro" id="IPR003347">
    <property type="entry name" value="JmjC_dom"/>
</dbReference>
<dbReference type="RefSeq" id="WP_072356700.1">
    <property type="nucleotide sequence ID" value="NZ_CP139972.1"/>
</dbReference>
<evidence type="ECO:0000259" key="4">
    <source>
        <dbReference type="PROSITE" id="PS51184"/>
    </source>
</evidence>
<dbReference type="PROSITE" id="PS51184">
    <property type="entry name" value="JMJC"/>
    <property type="match status" value="1"/>
</dbReference>
<dbReference type="EMBL" id="FPIZ01000001">
    <property type="protein sequence ID" value="SFW13377.1"/>
    <property type="molecule type" value="Genomic_DNA"/>
</dbReference>
<reference evidence="6 8" key="2">
    <citation type="submission" date="2023-11" db="EMBL/GenBank/DDBJ databases">
        <title>MicrobeMod: A computational toolkit for identifying prokaryotic methylation and restriction-modification with nanopore sequencing.</title>
        <authorList>
            <person name="Crits-Christoph A."/>
            <person name="Kang S.C."/>
            <person name="Lee H."/>
            <person name="Ostrov N."/>
        </authorList>
    </citation>
    <scope>NUCLEOTIDE SEQUENCE [LARGE SCALE GENOMIC DNA]</scope>
    <source>
        <strain evidence="6 8">ATCC 23090</strain>
    </source>
</reference>
<dbReference type="SUPFAM" id="SSF51197">
    <property type="entry name" value="Clavaminate synthase-like"/>
    <property type="match status" value="1"/>
</dbReference>
<comment type="cofactor">
    <cofactor evidence="1">
        <name>Fe(2+)</name>
        <dbReference type="ChEBI" id="CHEBI:29033"/>
    </cofactor>
</comment>
<organism evidence="5 7">
    <name type="scientific">Chitinophaga sancti</name>
    <dbReference type="NCBI Taxonomy" id="1004"/>
    <lineage>
        <taxon>Bacteria</taxon>
        <taxon>Pseudomonadati</taxon>
        <taxon>Bacteroidota</taxon>
        <taxon>Chitinophagia</taxon>
        <taxon>Chitinophagales</taxon>
        <taxon>Chitinophagaceae</taxon>
        <taxon>Chitinophaga</taxon>
    </lineage>
</organism>
<dbReference type="OrthoDB" id="9764016at2"/>
<dbReference type="Gene3D" id="2.60.120.650">
    <property type="entry name" value="Cupin"/>
    <property type="match status" value="1"/>
</dbReference>
<evidence type="ECO:0000313" key="6">
    <source>
        <dbReference type="EMBL" id="WQG89467.1"/>
    </source>
</evidence>
<dbReference type="Pfam" id="PF08007">
    <property type="entry name" value="JmjC_2"/>
    <property type="match status" value="1"/>
</dbReference>
<protein>
    <submittedName>
        <fullName evidence="6">Cupin domain-containing protein</fullName>
    </submittedName>
    <submittedName>
        <fullName evidence="5">Cupin superfamily protein</fullName>
    </submittedName>
</protein>
<evidence type="ECO:0000256" key="2">
    <source>
        <dbReference type="ARBA" id="ARBA00022723"/>
    </source>
</evidence>
<keyword evidence="3" id="KW-0408">Iron</keyword>
<dbReference type="STRING" id="1004.SAMN05661012_00153"/>
<gene>
    <name evidence="5" type="ORF">SAMN05661012_00153</name>
    <name evidence="6" type="ORF">SR876_31535</name>
</gene>